<evidence type="ECO:0000256" key="2">
    <source>
        <dbReference type="ARBA" id="ARBA00022803"/>
    </source>
</evidence>
<evidence type="ECO:0000256" key="3">
    <source>
        <dbReference type="SAM" id="Phobius"/>
    </source>
</evidence>
<organism evidence="4 5">
    <name type="scientific">Arcticibacter tournemirensis</name>
    <dbReference type="NCBI Taxonomy" id="699437"/>
    <lineage>
        <taxon>Bacteria</taxon>
        <taxon>Pseudomonadati</taxon>
        <taxon>Bacteroidota</taxon>
        <taxon>Sphingobacteriia</taxon>
        <taxon>Sphingobacteriales</taxon>
        <taxon>Sphingobacteriaceae</taxon>
        <taxon>Arcticibacter</taxon>
    </lineage>
</organism>
<feature type="transmembrane region" description="Helical" evidence="3">
    <location>
        <begin position="28"/>
        <end position="46"/>
    </location>
</feature>
<feature type="transmembrane region" description="Helical" evidence="3">
    <location>
        <begin position="195"/>
        <end position="224"/>
    </location>
</feature>
<dbReference type="PANTHER" id="PTHR44227:SF3">
    <property type="entry name" value="PROTEIN O-MANNOSYL-TRANSFERASE TMTC4"/>
    <property type="match status" value="1"/>
</dbReference>
<dbReference type="RefSeq" id="WP_128768078.1">
    <property type="nucleotide sequence ID" value="NZ_RXOC01000002.1"/>
</dbReference>
<feature type="transmembrane region" description="Helical" evidence="3">
    <location>
        <begin position="339"/>
        <end position="358"/>
    </location>
</feature>
<comment type="caution">
    <text evidence="4">The sequence shown here is derived from an EMBL/GenBank/DDBJ whole genome shotgun (WGS) entry which is preliminary data.</text>
</comment>
<keyword evidence="2" id="KW-0802">TPR repeat</keyword>
<reference evidence="4 5" key="1">
    <citation type="submission" date="2018-12" db="EMBL/GenBank/DDBJ databases">
        <title>The Draft Genome Sequence of the Soil Bacterium Pedobacter tournemirensis R1.</title>
        <authorList>
            <person name="He J."/>
        </authorList>
    </citation>
    <scope>NUCLEOTIDE SEQUENCE [LARGE SCALE GENOMIC DNA]</scope>
    <source>
        <strain evidence="4 5">R1</strain>
    </source>
</reference>
<feature type="transmembrane region" description="Helical" evidence="3">
    <location>
        <begin position="279"/>
        <end position="303"/>
    </location>
</feature>
<name>A0A4Q0MFT3_9SPHI</name>
<feature type="transmembrane region" description="Helical" evidence="3">
    <location>
        <begin position="370"/>
        <end position="390"/>
    </location>
</feature>
<feature type="transmembrane region" description="Helical" evidence="3">
    <location>
        <begin position="315"/>
        <end position="332"/>
    </location>
</feature>
<protein>
    <recommendedName>
        <fullName evidence="6">Glycosyltransferase RgtA/B/C/D-like domain-containing protein</fullName>
    </recommendedName>
</protein>
<keyword evidence="3" id="KW-0472">Membrane</keyword>
<keyword evidence="1" id="KW-0677">Repeat</keyword>
<dbReference type="InterPro" id="IPR052346">
    <property type="entry name" value="O-mannosyl-transferase_TMTC"/>
</dbReference>
<feature type="transmembrane region" description="Helical" evidence="3">
    <location>
        <begin position="106"/>
        <end position="126"/>
    </location>
</feature>
<feature type="transmembrane region" description="Helical" evidence="3">
    <location>
        <begin position="171"/>
        <end position="188"/>
    </location>
</feature>
<accession>A0A4Q0MFT3</accession>
<feature type="transmembrane region" description="Helical" evidence="3">
    <location>
        <begin position="138"/>
        <end position="159"/>
    </location>
</feature>
<feature type="transmembrane region" description="Helical" evidence="3">
    <location>
        <begin position="244"/>
        <end position="267"/>
    </location>
</feature>
<dbReference type="EMBL" id="RXOC01000002">
    <property type="protein sequence ID" value="RXF71829.1"/>
    <property type="molecule type" value="Genomic_DNA"/>
</dbReference>
<sequence>MANHENRAIYKIRGHLVCLNQEFLRKPWLAIIVLVLIELLVYLPVFKLDFQTRWDDQWVAKNLYTEHGLHMDTFRAILTEFYKGQYAPLNQLYYTSLYNFFGYDPLAFHAAGFVLHALNSLLVFLFIDKLLKFKAFDFVPSTAPVAFLSSLLFAVNPVLVESVAWIAASKVLIYSLFFLLSLLFYLHYLSSGRYFYFLFSLLAFVLSFGGKEQAVMLPLSLILLDYISGRKFNRWGVWLEKLPLMLLSLFFGYLTMLSQAVEGAGVLSHQPDYPFYQRVVFACYALTEYITKCLLPVNLSYLYPFPNQIGEPMPLRFWLYPLAILAGLLIAWGHRKNKWFLFVLMFFVFNISIVLHIIPISRYVITADRYVYMSSVAAMFFLVYGAFILVKERPKYRRLLFWVGAVYLLTLSIYTHNRISVWENSVTLKMNIRKIIQSRPDYPNLRNKIEQNKK</sequence>
<dbReference type="PANTHER" id="PTHR44227">
    <property type="match status" value="1"/>
</dbReference>
<evidence type="ECO:0000313" key="4">
    <source>
        <dbReference type="EMBL" id="RXF71829.1"/>
    </source>
</evidence>
<gene>
    <name evidence="4" type="ORF">EKH83_03850</name>
</gene>
<evidence type="ECO:0000313" key="5">
    <source>
        <dbReference type="Proteomes" id="UP000290848"/>
    </source>
</evidence>
<feature type="transmembrane region" description="Helical" evidence="3">
    <location>
        <begin position="399"/>
        <end position="416"/>
    </location>
</feature>
<evidence type="ECO:0000256" key="1">
    <source>
        <dbReference type="ARBA" id="ARBA00022737"/>
    </source>
</evidence>
<dbReference type="AlphaFoldDB" id="A0A4Q0MFT3"/>
<keyword evidence="3" id="KW-0812">Transmembrane</keyword>
<keyword evidence="3" id="KW-1133">Transmembrane helix</keyword>
<proteinExistence type="predicted"/>
<dbReference type="Proteomes" id="UP000290848">
    <property type="component" value="Unassembled WGS sequence"/>
</dbReference>
<evidence type="ECO:0008006" key="6">
    <source>
        <dbReference type="Google" id="ProtNLM"/>
    </source>
</evidence>